<evidence type="ECO:0008006" key="4">
    <source>
        <dbReference type="Google" id="ProtNLM"/>
    </source>
</evidence>
<dbReference type="VEuPathDB" id="FungiDB:JI435_301100"/>
<evidence type="ECO:0000256" key="1">
    <source>
        <dbReference type="SAM" id="SignalP"/>
    </source>
</evidence>
<dbReference type="RefSeq" id="XP_001792394.1">
    <property type="nucleotide sequence ID" value="XM_001792342.1"/>
</dbReference>
<dbReference type="GO" id="GO:0031501">
    <property type="term" value="C:mannosyltransferase complex"/>
    <property type="evidence" value="ECO:0000318"/>
    <property type="project" value="GO_Central"/>
</dbReference>
<keyword evidence="1" id="KW-0732">Signal</keyword>
<dbReference type="VEuPathDB" id="FungiDB:JI435_017640"/>
<dbReference type="EMBL" id="CH445326">
    <property type="protein sequence ID" value="EAT91413.2"/>
    <property type="molecule type" value="Genomic_DNA"/>
</dbReference>
<feature type="chain" id="PRO_5004178392" description="F-box domain-containing protein" evidence="1">
    <location>
        <begin position="20"/>
        <end position="274"/>
    </location>
</feature>
<organism evidence="2 3">
    <name type="scientific">Phaeosphaeria nodorum (strain SN15 / ATCC MYA-4574 / FGSC 10173)</name>
    <name type="common">Glume blotch fungus</name>
    <name type="synonym">Parastagonospora nodorum</name>
    <dbReference type="NCBI Taxonomy" id="321614"/>
    <lineage>
        <taxon>Eukaryota</taxon>
        <taxon>Fungi</taxon>
        <taxon>Dikarya</taxon>
        <taxon>Ascomycota</taxon>
        <taxon>Pezizomycotina</taxon>
        <taxon>Dothideomycetes</taxon>
        <taxon>Pleosporomycetidae</taxon>
        <taxon>Pleosporales</taxon>
        <taxon>Pleosporineae</taxon>
        <taxon>Phaeosphaeriaceae</taxon>
        <taxon>Parastagonospora</taxon>
    </lineage>
</organism>
<gene>
    <name evidence="2" type="ORF">SNOG_01764</name>
</gene>
<dbReference type="InParanoid" id="Q0V2K0"/>
<dbReference type="GO" id="GO:0005789">
    <property type="term" value="C:endoplasmic reticulum membrane"/>
    <property type="evidence" value="ECO:0000318"/>
    <property type="project" value="GO_Central"/>
</dbReference>
<accession>Q0V2K0</accession>
<dbReference type="AlphaFoldDB" id="Q0V2K0"/>
<proteinExistence type="predicted"/>
<feature type="signal peptide" evidence="1">
    <location>
        <begin position="1"/>
        <end position="19"/>
    </location>
</feature>
<dbReference type="Proteomes" id="UP000001055">
    <property type="component" value="Unassembled WGS sequence"/>
</dbReference>
<name>Q0V2K0_PHANO</name>
<reference evidence="3" key="1">
    <citation type="journal article" date="2007" name="Plant Cell">
        <title>Dothideomycete-plant interactions illuminated by genome sequencing and EST analysis of the wheat pathogen Stagonospora nodorum.</title>
        <authorList>
            <person name="Hane J.K."/>
            <person name="Lowe R.G."/>
            <person name="Solomon P.S."/>
            <person name="Tan K.C."/>
            <person name="Schoch C.L."/>
            <person name="Spatafora J.W."/>
            <person name="Crous P.W."/>
            <person name="Kodira C."/>
            <person name="Birren B.W."/>
            <person name="Galagan J.E."/>
            <person name="Torriani S.F."/>
            <person name="McDonald B.A."/>
            <person name="Oliver R.P."/>
        </authorList>
    </citation>
    <scope>NUCLEOTIDE SEQUENCE [LARGE SCALE GENOMIC DNA]</scope>
    <source>
        <strain evidence="3">SN15 / ATCC MYA-4574 / FGSC 10173</strain>
    </source>
</reference>
<dbReference type="STRING" id="321614.Q0V2K0"/>
<dbReference type="HOGENOM" id="CLU_1016019_0_0_1"/>
<evidence type="ECO:0000313" key="3">
    <source>
        <dbReference type="Proteomes" id="UP000001055"/>
    </source>
</evidence>
<dbReference type="eggNOG" id="ENOG502S55X">
    <property type="taxonomic scope" value="Eukaryota"/>
</dbReference>
<protein>
    <recommendedName>
        <fullName evidence="4">F-box domain-containing protein</fullName>
    </recommendedName>
</protein>
<dbReference type="PANTHER" id="PTHR28022">
    <property type="entry name" value="GPI MANNOSYLTRANSFERASE 2 SUBUNIT PGA1"/>
    <property type="match status" value="1"/>
</dbReference>
<dbReference type="GeneID" id="5969239"/>
<sequence>MRVLAGLLCIVTQAVTVKANVEKTIFLGPGPVTLPNVHPSLEDLHLHVLSHTQTILPTQLPVQFPSTAAPHGLESWYLLQLEAGRSERIQESDTKIARPHELADPTAAQSLLFLRIQAAASYYSTNRTLMVHPEPVDVDITPGAPPPPPHRPSFNDLPAELLLMLYDNIGMEEFINLALVIYPTLLRMRLVPELSPTTTTRIVADARVQDRNGRLDAPNRMPVELWLQVASYLEPANSLALIFALGPRFWRFPGTPSKELVSWLRVWSRRRITE</sequence>
<dbReference type="KEGG" id="pno:SNOG_01764"/>
<dbReference type="GO" id="GO:0006506">
    <property type="term" value="P:GPI anchor biosynthetic process"/>
    <property type="evidence" value="ECO:0000318"/>
    <property type="project" value="GO_Central"/>
</dbReference>
<dbReference type="PANTHER" id="PTHR28022:SF1">
    <property type="entry name" value="GPI MANNOSYLTRANSFERASE 2 SUBUNIT PGA1"/>
    <property type="match status" value="1"/>
</dbReference>
<dbReference type="InterPro" id="IPR019433">
    <property type="entry name" value="GPI_ManTrfase_II_coact_Pga1"/>
</dbReference>
<evidence type="ECO:0000313" key="2">
    <source>
        <dbReference type="EMBL" id="EAT91413.2"/>
    </source>
</evidence>